<keyword evidence="1" id="KW-0472">Membrane</keyword>
<reference evidence="3 4" key="1">
    <citation type="submission" date="2019-12" db="EMBL/GenBank/DDBJ databases">
        <authorList>
            <person name="Li J."/>
        </authorList>
    </citation>
    <scope>NUCLEOTIDE SEQUENCE [LARGE SCALE GENOMIC DNA]</scope>
    <source>
        <strain evidence="3 4">HL2-2</strain>
    </source>
</reference>
<protein>
    <recommendedName>
        <fullName evidence="5">Signal peptidase</fullName>
    </recommendedName>
</protein>
<dbReference type="InterPro" id="IPR058207">
    <property type="entry name" value="PID_CTERM"/>
</dbReference>
<keyword evidence="1" id="KW-0812">Transmembrane</keyword>
<name>A0A6L6UE09_9FLAO</name>
<keyword evidence="1" id="KW-1133">Transmembrane helix</keyword>
<evidence type="ECO:0000313" key="4">
    <source>
        <dbReference type="Proteomes" id="UP000478208"/>
    </source>
</evidence>
<feature type="signal peptide" evidence="2">
    <location>
        <begin position="1"/>
        <end position="16"/>
    </location>
</feature>
<accession>A0A6L6UE09</accession>
<evidence type="ECO:0000256" key="2">
    <source>
        <dbReference type="SAM" id="SignalP"/>
    </source>
</evidence>
<gene>
    <name evidence="3" type="ORF">GN138_11955</name>
</gene>
<sequence length="61" mass="6486">MLASVLVFFVAFASMAQGETPPPPAPPPPPGLPIDTGIIVLFIVALIYGAYKIYNMPKKTI</sequence>
<evidence type="ECO:0000256" key="1">
    <source>
        <dbReference type="SAM" id="Phobius"/>
    </source>
</evidence>
<keyword evidence="4" id="KW-1185">Reference proteome</keyword>
<evidence type="ECO:0000313" key="3">
    <source>
        <dbReference type="EMBL" id="MUU79162.1"/>
    </source>
</evidence>
<proteinExistence type="predicted"/>
<keyword evidence="2" id="KW-0732">Signal</keyword>
<dbReference type="NCBIfam" id="NF046080">
    <property type="entry name" value="PID_CTERM"/>
    <property type="match status" value="1"/>
</dbReference>
<evidence type="ECO:0008006" key="5">
    <source>
        <dbReference type="Google" id="ProtNLM"/>
    </source>
</evidence>
<comment type="caution">
    <text evidence="3">The sequence shown here is derived from an EMBL/GenBank/DDBJ whole genome shotgun (WGS) entry which is preliminary data.</text>
</comment>
<dbReference type="EMBL" id="WOWS01000004">
    <property type="protein sequence ID" value="MUU79162.1"/>
    <property type="molecule type" value="Genomic_DNA"/>
</dbReference>
<feature type="transmembrane region" description="Helical" evidence="1">
    <location>
        <begin position="34"/>
        <end position="51"/>
    </location>
</feature>
<feature type="chain" id="PRO_5026889372" description="Signal peptidase" evidence="2">
    <location>
        <begin position="17"/>
        <end position="61"/>
    </location>
</feature>
<organism evidence="3 4">
    <name type="scientific">Winogradskyella endarachnes</name>
    <dbReference type="NCBI Taxonomy" id="2681965"/>
    <lineage>
        <taxon>Bacteria</taxon>
        <taxon>Pseudomonadati</taxon>
        <taxon>Bacteroidota</taxon>
        <taxon>Flavobacteriia</taxon>
        <taxon>Flavobacteriales</taxon>
        <taxon>Flavobacteriaceae</taxon>
        <taxon>Winogradskyella</taxon>
    </lineage>
</organism>
<dbReference type="Proteomes" id="UP000478208">
    <property type="component" value="Unassembled WGS sequence"/>
</dbReference>
<dbReference type="AlphaFoldDB" id="A0A6L6UE09"/>